<dbReference type="OrthoDB" id="5376140at2759"/>
<proteinExistence type="inferred from homology"/>
<sequence>MLISPPCQGFSKANPGGKNDEKNRSAVDVVPNALKKFGPAYMVGGFTTTGIVPLLTMHSLSLQQFYENVPHQISARHVHTIRQLEYEVLNLGYSLTYRILNASHYGVPSSRKRLIVIAAAQDRPLPAWPVPTHGGEGKLPVQTLRDAIGDLQWDNPTCIKDTKNNKGDARVDHPEDRFQAVANHCTGCSNRNVRKWDEEDTIPLWDEPISTIRTQPTDRWTCRHPNFTNRILTVREMARAMSFPDYWRFKGSTQNQYKQVGNSVPPKLAEAVAQEIKKALCASHSGIDGGAEDTESDSEFEL</sequence>
<dbReference type="InterPro" id="IPR029063">
    <property type="entry name" value="SAM-dependent_MTases_sf"/>
</dbReference>
<comment type="caution">
    <text evidence="6">The sequence shown here is derived from an EMBL/GenBank/DDBJ whole genome shotgun (WGS) entry which is preliminary data.</text>
</comment>
<dbReference type="Pfam" id="PF00145">
    <property type="entry name" value="DNA_methylase"/>
    <property type="match status" value="1"/>
</dbReference>
<dbReference type="GO" id="GO:0044027">
    <property type="term" value="P:negative regulation of gene expression via chromosomal CpG island methylation"/>
    <property type="evidence" value="ECO:0007669"/>
    <property type="project" value="TreeGrafter"/>
</dbReference>
<evidence type="ECO:0000256" key="3">
    <source>
        <dbReference type="ARBA" id="ARBA00022679"/>
    </source>
</evidence>
<evidence type="ECO:0000256" key="2">
    <source>
        <dbReference type="ARBA" id="ARBA00022603"/>
    </source>
</evidence>
<dbReference type="InterPro" id="IPR050390">
    <property type="entry name" value="C5-Methyltransferase"/>
</dbReference>
<dbReference type="PANTHER" id="PTHR10629:SF52">
    <property type="entry name" value="DNA (CYTOSINE-5)-METHYLTRANSFERASE 1"/>
    <property type="match status" value="1"/>
</dbReference>
<dbReference type="SUPFAM" id="SSF53335">
    <property type="entry name" value="S-adenosyl-L-methionine-dependent methyltransferases"/>
    <property type="match status" value="1"/>
</dbReference>
<evidence type="ECO:0000256" key="5">
    <source>
        <dbReference type="PROSITE-ProRule" id="PRU01016"/>
    </source>
</evidence>
<dbReference type="InterPro" id="IPR001525">
    <property type="entry name" value="C5_MeTfrase"/>
</dbReference>
<evidence type="ECO:0000313" key="7">
    <source>
        <dbReference type="Proteomes" id="UP000772434"/>
    </source>
</evidence>
<dbReference type="InterPro" id="IPR031303">
    <property type="entry name" value="C5_meth_CS"/>
</dbReference>
<organism evidence="6 7">
    <name type="scientific">Rhodocollybia butyracea</name>
    <dbReference type="NCBI Taxonomy" id="206335"/>
    <lineage>
        <taxon>Eukaryota</taxon>
        <taxon>Fungi</taxon>
        <taxon>Dikarya</taxon>
        <taxon>Basidiomycota</taxon>
        <taxon>Agaricomycotina</taxon>
        <taxon>Agaricomycetes</taxon>
        <taxon>Agaricomycetidae</taxon>
        <taxon>Agaricales</taxon>
        <taxon>Marasmiineae</taxon>
        <taxon>Omphalotaceae</taxon>
        <taxon>Rhodocollybia</taxon>
    </lineage>
</organism>
<dbReference type="Gene3D" id="3.90.120.10">
    <property type="entry name" value="DNA Methylase, subunit A, domain 2"/>
    <property type="match status" value="1"/>
</dbReference>
<dbReference type="PANTHER" id="PTHR10629">
    <property type="entry name" value="CYTOSINE-SPECIFIC METHYLTRANSFERASE"/>
    <property type="match status" value="1"/>
</dbReference>
<dbReference type="PROSITE" id="PS00095">
    <property type="entry name" value="C5_MTASE_2"/>
    <property type="match status" value="1"/>
</dbReference>
<dbReference type="EMBL" id="JADNRY010000250">
    <property type="protein sequence ID" value="KAF9060284.1"/>
    <property type="molecule type" value="Genomic_DNA"/>
</dbReference>
<reference evidence="6" key="1">
    <citation type="submission" date="2020-11" db="EMBL/GenBank/DDBJ databases">
        <authorList>
            <consortium name="DOE Joint Genome Institute"/>
            <person name="Ahrendt S."/>
            <person name="Riley R."/>
            <person name="Andreopoulos W."/>
            <person name="Labutti K."/>
            <person name="Pangilinan J."/>
            <person name="Ruiz-Duenas F.J."/>
            <person name="Barrasa J.M."/>
            <person name="Sanchez-Garcia M."/>
            <person name="Camarero S."/>
            <person name="Miyauchi S."/>
            <person name="Serrano A."/>
            <person name="Linde D."/>
            <person name="Babiker R."/>
            <person name="Drula E."/>
            <person name="Ayuso-Fernandez I."/>
            <person name="Pacheco R."/>
            <person name="Padilla G."/>
            <person name="Ferreira P."/>
            <person name="Barriuso J."/>
            <person name="Kellner H."/>
            <person name="Castanera R."/>
            <person name="Alfaro M."/>
            <person name="Ramirez L."/>
            <person name="Pisabarro A.G."/>
            <person name="Kuo A."/>
            <person name="Tritt A."/>
            <person name="Lipzen A."/>
            <person name="He G."/>
            <person name="Yan M."/>
            <person name="Ng V."/>
            <person name="Cullen D."/>
            <person name="Martin F."/>
            <person name="Rosso M.-N."/>
            <person name="Henrissat B."/>
            <person name="Hibbett D."/>
            <person name="Martinez A.T."/>
            <person name="Grigoriev I.V."/>
        </authorList>
    </citation>
    <scope>NUCLEOTIDE SEQUENCE</scope>
    <source>
        <strain evidence="6">AH 40177</strain>
    </source>
</reference>
<dbReference type="GO" id="GO:0003677">
    <property type="term" value="F:DNA binding"/>
    <property type="evidence" value="ECO:0007669"/>
    <property type="project" value="TreeGrafter"/>
</dbReference>
<keyword evidence="7" id="KW-1185">Reference proteome</keyword>
<keyword evidence="3 5" id="KW-0808">Transferase</keyword>
<feature type="active site" evidence="5">
    <location>
        <position position="7"/>
    </location>
</feature>
<dbReference type="Gene3D" id="3.40.50.150">
    <property type="entry name" value="Vaccinia Virus protein VP39"/>
    <property type="match status" value="1"/>
</dbReference>
<protein>
    <recommendedName>
        <fullName evidence="1">DNA (cytosine-5-)-methyltransferase</fullName>
        <ecNumber evidence="1">2.1.1.37</ecNumber>
    </recommendedName>
</protein>
<dbReference type="AlphaFoldDB" id="A0A9P5P7G1"/>
<gene>
    <name evidence="6" type="ORF">BDP27DRAFT_1339838</name>
</gene>
<dbReference type="Proteomes" id="UP000772434">
    <property type="component" value="Unassembled WGS sequence"/>
</dbReference>
<accession>A0A9P5P7G1</accession>
<comment type="similarity">
    <text evidence="5">Belongs to the class I-like SAM-binding methyltransferase superfamily. C5-methyltransferase family.</text>
</comment>
<evidence type="ECO:0000256" key="1">
    <source>
        <dbReference type="ARBA" id="ARBA00011975"/>
    </source>
</evidence>
<dbReference type="GO" id="GO:0003886">
    <property type="term" value="F:DNA (cytosine-5-)-methyltransferase activity"/>
    <property type="evidence" value="ECO:0007669"/>
    <property type="project" value="UniProtKB-EC"/>
</dbReference>
<keyword evidence="2 5" id="KW-0489">Methyltransferase</keyword>
<name>A0A9P5P7G1_9AGAR</name>
<dbReference type="GO" id="GO:0005634">
    <property type="term" value="C:nucleus"/>
    <property type="evidence" value="ECO:0007669"/>
    <property type="project" value="TreeGrafter"/>
</dbReference>
<evidence type="ECO:0000256" key="4">
    <source>
        <dbReference type="ARBA" id="ARBA00022691"/>
    </source>
</evidence>
<dbReference type="PROSITE" id="PS51679">
    <property type="entry name" value="SAM_MT_C5"/>
    <property type="match status" value="1"/>
</dbReference>
<dbReference type="GO" id="GO:0032259">
    <property type="term" value="P:methylation"/>
    <property type="evidence" value="ECO:0007669"/>
    <property type="project" value="UniProtKB-KW"/>
</dbReference>
<evidence type="ECO:0000313" key="6">
    <source>
        <dbReference type="EMBL" id="KAF9060284.1"/>
    </source>
</evidence>
<dbReference type="EC" id="2.1.1.37" evidence="1"/>
<keyword evidence="4 5" id="KW-0949">S-adenosyl-L-methionine</keyword>